<reference evidence="2 3" key="1">
    <citation type="submission" date="2018-03" db="EMBL/GenBank/DDBJ databases">
        <title>Draft Genome Sequences of the Obligatory Marine Myxobacteria Enhygromyxa salina SWB005.</title>
        <authorList>
            <person name="Poehlein A."/>
            <person name="Moghaddam J.A."/>
            <person name="Harms H."/>
            <person name="Alanjari M."/>
            <person name="Koenig G.M."/>
            <person name="Daniel R."/>
            <person name="Schaeberle T.F."/>
        </authorList>
    </citation>
    <scope>NUCLEOTIDE SEQUENCE [LARGE SCALE GENOMIC DNA]</scope>
    <source>
        <strain evidence="2 3">SWB005</strain>
    </source>
</reference>
<evidence type="ECO:0000256" key="1">
    <source>
        <dbReference type="SAM" id="MobiDB-lite"/>
    </source>
</evidence>
<dbReference type="EMBL" id="PVNK01000021">
    <property type="protein sequence ID" value="PRQ05048.1"/>
    <property type="molecule type" value="Genomic_DNA"/>
</dbReference>
<feature type="region of interest" description="Disordered" evidence="1">
    <location>
        <begin position="469"/>
        <end position="540"/>
    </location>
</feature>
<keyword evidence="3" id="KW-1185">Reference proteome</keyword>
<gene>
    <name evidence="2" type="ORF">ENSA5_04430</name>
</gene>
<dbReference type="SUPFAM" id="SSF63829">
    <property type="entry name" value="Calcium-dependent phosphotriesterase"/>
    <property type="match status" value="1"/>
</dbReference>
<evidence type="ECO:0000313" key="2">
    <source>
        <dbReference type="EMBL" id="PRQ05048.1"/>
    </source>
</evidence>
<proteinExistence type="predicted"/>
<dbReference type="Proteomes" id="UP000237968">
    <property type="component" value="Unassembled WGS sequence"/>
</dbReference>
<protein>
    <recommendedName>
        <fullName evidence="4">DUF839 domain-containing protein</fullName>
    </recommendedName>
</protein>
<accession>A0A2S9YIW6</accession>
<comment type="caution">
    <text evidence="2">The sequence shown here is derived from an EMBL/GenBank/DDBJ whole genome shotgun (WGS) entry which is preliminary data.</text>
</comment>
<evidence type="ECO:0000313" key="3">
    <source>
        <dbReference type="Proteomes" id="UP000237968"/>
    </source>
</evidence>
<dbReference type="AlphaFoldDB" id="A0A2S9YIW6"/>
<organism evidence="2 3">
    <name type="scientific">Enhygromyxa salina</name>
    <dbReference type="NCBI Taxonomy" id="215803"/>
    <lineage>
        <taxon>Bacteria</taxon>
        <taxon>Pseudomonadati</taxon>
        <taxon>Myxococcota</taxon>
        <taxon>Polyangia</taxon>
        <taxon>Nannocystales</taxon>
        <taxon>Nannocystaceae</taxon>
        <taxon>Enhygromyxa</taxon>
    </lineage>
</organism>
<dbReference type="Pfam" id="PF05787">
    <property type="entry name" value="PhoX"/>
    <property type="match status" value="2"/>
</dbReference>
<evidence type="ECO:0008006" key="4">
    <source>
        <dbReference type="Google" id="ProtNLM"/>
    </source>
</evidence>
<dbReference type="InterPro" id="IPR008557">
    <property type="entry name" value="PhoX"/>
</dbReference>
<feature type="compositionally biased region" description="Gly residues" evidence="1">
    <location>
        <begin position="510"/>
        <end position="521"/>
    </location>
</feature>
<dbReference type="OrthoDB" id="9801383at2"/>
<dbReference type="PANTHER" id="PTHR35399:SF4">
    <property type="entry name" value="MEMBRANE PROTEIN"/>
    <property type="match status" value="1"/>
</dbReference>
<dbReference type="PANTHER" id="PTHR35399">
    <property type="entry name" value="SLR8030 PROTEIN"/>
    <property type="match status" value="1"/>
</dbReference>
<name>A0A2S9YIW6_9BACT</name>
<sequence>MITGGATTIALSLATLGRSRRASARGRWGELIADPEGVLDLPAGFSYEVLEAVGDDMDDGYRVPGRPDGMACFAGPDDTLILMRNHENSAGDLANGPYKTGQRPPVEAYEDNATGGVTRVVIDANTYARISSNLVLVGTVRNCAGGPSSPWCNASCRLAPEFSPRARSQNAAVPGVLQVLATKPSAKRPSEAARGIAPRAASPWGWLSCEENTNINDGVRHGYTFLCPTDAATVQTPQRIDGYGRYNHEAVCVDPSNNYAYLTEDRGDSCLYRFVPDEVNEPFVGTLQALKVVGVDEYDTFGMAEDEVLDVEWVDIDNPDPDDDSVRDEAQAKGAARIVRGEGIWFFEGQVYICSTSGGPIGKGQIFRLIDGDSPTLELLVHATDQGVLDNPDNITVAPWGEVFIAEDGDGDQYIRWVNELGEICDFARNAISDSELAGVCFSPDGQAMFVNIQNDGLTLVVTGPFPMMGGGHGDGDGDTGDSETGDGDPGDGDPGDGDPGEAGDELGDGGDTGTGTGGDSDAGIEDAAGCSCSVEGDDPSGLAAAVTVAAAIVLRGLLVRGDEGDSVGD</sequence>
<feature type="compositionally biased region" description="Acidic residues" evidence="1">
    <location>
        <begin position="477"/>
        <end position="509"/>
    </location>
</feature>